<evidence type="ECO:0000313" key="2">
    <source>
        <dbReference type="Proteomes" id="UP000004834"/>
    </source>
</evidence>
<comment type="caution">
    <text evidence="1">The sequence shown here is derived from an EMBL/GenBank/DDBJ whole genome shotgun (WGS) entry which is preliminary data.</text>
</comment>
<gene>
    <name evidence="1" type="ORF">HMPREF9715_00479</name>
</gene>
<protein>
    <recommendedName>
        <fullName evidence="3">GOLD domain-containing protein</fullName>
    </recommendedName>
</protein>
<reference evidence="1 2" key="1">
    <citation type="submission" date="2011-11" db="EMBL/GenBank/DDBJ databases">
        <title>The Genome Sequence of Myroides odoratimimus CIP 101113.</title>
        <authorList>
            <person name="Earl A."/>
            <person name="Ward D."/>
            <person name="Feldgarden M."/>
            <person name="Gevers D."/>
            <person name="Huys G."/>
            <person name="Young S.K."/>
            <person name="Zeng Q."/>
            <person name="Gargeya S."/>
            <person name="Fitzgerald M."/>
            <person name="Haas B."/>
            <person name="Abouelleil A."/>
            <person name="Alvarado L."/>
            <person name="Arachchi H.M."/>
            <person name="Berlin A."/>
            <person name="Brown A."/>
            <person name="Chapman S.B."/>
            <person name="Chen Z."/>
            <person name="Dunbar C."/>
            <person name="Freedman E."/>
            <person name="Gearin G."/>
            <person name="Goldberg J."/>
            <person name="Griggs A."/>
            <person name="Gujja S."/>
            <person name="Heiman D."/>
            <person name="Howarth C."/>
            <person name="Larson L."/>
            <person name="Lui A."/>
            <person name="MacDonald P.J.P."/>
            <person name="Montmayeur A."/>
            <person name="Murphy C."/>
            <person name="Neiman D."/>
            <person name="Pearson M."/>
            <person name="Priest M."/>
            <person name="Roberts A."/>
            <person name="Saif S."/>
            <person name="Shea T."/>
            <person name="Shenoy N."/>
            <person name="Sisk P."/>
            <person name="Stolte C."/>
            <person name="Sykes S."/>
            <person name="Wortman J."/>
            <person name="Nusbaum C."/>
            <person name="Birren B."/>
        </authorList>
    </citation>
    <scope>NUCLEOTIDE SEQUENCE [LARGE SCALE GENOMIC DNA]</scope>
    <source>
        <strain evidence="1 2">CIP 101113</strain>
    </source>
</reference>
<proteinExistence type="predicted"/>
<dbReference type="RefSeq" id="WP_006262689.1">
    <property type="nucleotide sequence ID" value="NZ_JH590837.1"/>
</dbReference>
<evidence type="ECO:0008006" key="3">
    <source>
        <dbReference type="Google" id="ProtNLM"/>
    </source>
</evidence>
<dbReference type="EMBL" id="AGEE01000005">
    <property type="protein sequence ID" value="EHO14594.1"/>
    <property type="molecule type" value="Genomic_DNA"/>
</dbReference>
<accession>A0AAV3F680</accession>
<name>A0AAV3F680_9FLAO</name>
<sequence>MRYIFLICCFISLLSCSNDNKDVELKNDEVELSVYLLGDTKNVEVKLTSNSDEGNFYFEINKNLYNKKFKTTKGYSFMANCTNPNTLVTIQVIDSKTKKVLNKESAYTLVKVSSK</sequence>
<dbReference type="PROSITE" id="PS51257">
    <property type="entry name" value="PROKAR_LIPOPROTEIN"/>
    <property type="match status" value="1"/>
</dbReference>
<evidence type="ECO:0000313" key="1">
    <source>
        <dbReference type="EMBL" id="EHO14594.1"/>
    </source>
</evidence>
<dbReference type="Proteomes" id="UP000004834">
    <property type="component" value="Unassembled WGS sequence"/>
</dbReference>
<organism evidence="1 2">
    <name type="scientific">Myroides odoratimimus CIP 101113</name>
    <dbReference type="NCBI Taxonomy" id="883154"/>
    <lineage>
        <taxon>Bacteria</taxon>
        <taxon>Pseudomonadati</taxon>
        <taxon>Bacteroidota</taxon>
        <taxon>Flavobacteriia</taxon>
        <taxon>Flavobacteriales</taxon>
        <taxon>Flavobacteriaceae</taxon>
        <taxon>Myroides</taxon>
    </lineage>
</organism>
<dbReference type="AlphaFoldDB" id="A0AAV3F680"/>